<organism evidence="1">
    <name type="scientific">viral metagenome</name>
    <dbReference type="NCBI Taxonomy" id="1070528"/>
    <lineage>
        <taxon>unclassified sequences</taxon>
        <taxon>metagenomes</taxon>
        <taxon>organismal metagenomes</taxon>
    </lineage>
</organism>
<sequence length="150" mass="17481">MCKNKKKNIYKNNIIYILDMSNKSAILKTFNTHFFEFIDDVIRIFPDNKDIKHARSSFEMIKTANPTAIAKAWYKFVYSPYTGVIEAGDITFFFEKDYSSDINHLANSNEIMRVIDTIREPVRSMTEVEQGYSMKYIQNLSKLSGIYVGM</sequence>
<dbReference type="AlphaFoldDB" id="A0A6C0ER28"/>
<name>A0A6C0ER28_9ZZZZ</name>
<proteinExistence type="predicted"/>
<dbReference type="EMBL" id="MN738924">
    <property type="protein sequence ID" value="QHT31626.1"/>
    <property type="molecule type" value="Genomic_DNA"/>
</dbReference>
<reference evidence="1" key="1">
    <citation type="journal article" date="2020" name="Nature">
        <title>Giant virus diversity and host interactions through global metagenomics.</title>
        <authorList>
            <person name="Schulz F."/>
            <person name="Roux S."/>
            <person name="Paez-Espino D."/>
            <person name="Jungbluth S."/>
            <person name="Walsh D.A."/>
            <person name="Denef V.J."/>
            <person name="McMahon K.D."/>
            <person name="Konstantinidis K.T."/>
            <person name="Eloe-Fadrosh E.A."/>
            <person name="Kyrpides N.C."/>
            <person name="Woyke T."/>
        </authorList>
    </citation>
    <scope>NUCLEOTIDE SEQUENCE</scope>
    <source>
        <strain evidence="1">GVMAG-M-3300009155-48</strain>
    </source>
</reference>
<evidence type="ECO:0000313" key="1">
    <source>
        <dbReference type="EMBL" id="QHT31626.1"/>
    </source>
</evidence>
<accession>A0A6C0ER28</accession>
<protein>
    <submittedName>
        <fullName evidence="1">Uncharacterized protein</fullName>
    </submittedName>
</protein>